<dbReference type="GO" id="GO:0016853">
    <property type="term" value="F:isomerase activity"/>
    <property type="evidence" value="ECO:0007669"/>
    <property type="project" value="InterPro"/>
</dbReference>
<organism evidence="2">
    <name type="scientific">Palpitomonas bilix</name>
    <dbReference type="NCBI Taxonomy" id="652834"/>
    <lineage>
        <taxon>Eukaryota</taxon>
        <taxon>Eukaryota incertae sedis</taxon>
    </lineage>
</organism>
<evidence type="ECO:0000256" key="1">
    <source>
        <dbReference type="SAM" id="MobiDB-lite"/>
    </source>
</evidence>
<feature type="compositionally biased region" description="Basic and acidic residues" evidence="1">
    <location>
        <begin position="73"/>
        <end position="87"/>
    </location>
</feature>
<name>A0A7S3G2N6_9EUKA</name>
<dbReference type="AlphaFoldDB" id="A0A7S3G2N6"/>
<proteinExistence type="predicted"/>
<sequence length="693" mass="76496">MPPPSFNDDVCISTAAINQFLRDGGEKLNLKNNPCISPDFCLHFDDMVEKVKAVLASTANVTPPSTSAVATGEKGEGEGEGEGEKKEGQAEVVQVLSAVRKLETSSLARAFSVSDQHDLRFYSSSKLPLVFGDAYLIEDVSSGDCCWLVTSVEKGEVGRRLEDVVQLGPVVFVFPTSFSNILRLKSEGFRFNSRCTAFPSAFRDSSLAYASIGVGARFTTLHWPAVFWTMSSLGLSLTANQNSIPRELVYDVNAMLDGRLGNIRFPFLGSDIPEGHQGQSVEGMAHGSILTCMKMGFHQLGLPWGFNADHQPVGGQYDEREDALVRGCSLASYITFDISHELLVKEGGEGSEKVEMGEEFFEKVWKEIEEKKGEAEKGVERDEVKKVLAGVYPALIKMKKRDEKYKKIRQTLFPRSLEAQKYYRELSVDELPGLTSNATLAALLAACSVMGMEIHFVAPAFGFQKNFPFHDNQVLRERVEKSYAVASKFGVSIGFHSGSGKSEENYRVCGEVTGSHLEIKTSGRYTYEMGAALARSTSPSDQALFNEWFAFTLTLARHALEGKNGEGARDLAMQFLNHSLENQGLAPLSNEDNAVEALAKLKPSPDAMIWFEFNFLFVLAGKTKLGDHSVEGYEQRARFYGGISEEGRLHFFKNISNYILFLCETTGLAAKDKVDRVRAELELLSSLPEVCQK</sequence>
<dbReference type="Pfam" id="PF16257">
    <property type="entry name" value="UxaE"/>
    <property type="match status" value="1"/>
</dbReference>
<gene>
    <name evidence="2" type="ORF">PBIL07802_LOCUS7479</name>
</gene>
<evidence type="ECO:0000313" key="2">
    <source>
        <dbReference type="EMBL" id="CAE0245298.1"/>
    </source>
</evidence>
<protein>
    <submittedName>
        <fullName evidence="2">Uncharacterized protein</fullName>
    </submittedName>
</protein>
<reference evidence="2" key="1">
    <citation type="submission" date="2021-01" db="EMBL/GenBank/DDBJ databases">
        <authorList>
            <person name="Corre E."/>
            <person name="Pelletier E."/>
            <person name="Niang G."/>
            <person name="Scheremetjew M."/>
            <person name="Finn R."/>
            <person name="Kale V."/>
            <person name="Holt S."/>
            <person name="Cochrane G."/>
            <person name="Meng A."/>
            <person name="Brown T."/>
            <person name="Cohen L."/>
        </authorList>
    </citation>
    <scope>NUCLEOTIDE SEQUENCE</scope>
    <source>
        <strain evidence="2">NIES-2562</strain>
    </source>
</reference>
<accession>A0A7S3G2N6</accession>
<dbReference type="EMBL" id="HBIB01011531">
    <property type="protein sequence ID" value="CAE0245298.1"/>
    <property type="molecule type" value="Transcribed_RNA"/>
</dbReference>
<dbReference type="InterPro" id="IPR032586">
    <property type="entry name" value="UxaE"/>
</dbReference>
<feature type="region of interest" description="Disordered" evidence="1">
    <location>
        <begin position="62"/>
        <end position="87"/>
    </location>
</feature>